<organism evidence="1 2">
    <name type="scientific">Ancylobacter polymorphus</name>
    <dbReference type="NCBI Taxonomy" id="223390"/>
    <lineage>
        <taxon>Bacteria</taxon>
        <taxon>Pseudomonadati</taxon>
        <taxon>Pseudomonadota</taxon>
        <taxon>Alphaproteobacteria</taxon>
        <taxon>Hyphomicrobiales</taxon>
        <taxon>Xanthobacteraceae</taxon>
        <taxon>Ancylobacter</taxon>
    </lineage>
</organism>
<dbReference type="AlphaFoldDB" id="A0A9E6ZVG6"/>
<dbReference type="EMBL" id="CP083239">
    <property type="protein sequence ID" value="UOK72449.1"/>
    <property type="molecule type" value="Genomic_DNA"/>
</dbReference>
<dbReference type="Proteomes" id="UP000831684">
    <property type="component" value="Chromosome"/>
</dbReference>
<reference evidence="1" key="1">
    <citation type="submission" date="2021-09" db="EMBL/GenBank/DDBJ databases">
        <title>Network and meta-omics reveal the key degrader and cooperation patterns in an efficient 1,4-dioxane-degrading microbial community.</title>
        <authorList>
            <person name="Dai C."/>
        </authorList>
    </citation>
    <scope>NUCLEOTIDE SEQUENCE</scope>
    <source>
        <strain evidence="1">ZM13</strain>
    </source>
</reference>
<proteinExistence type="predicted"/>
<accession>A0A9E6ZVG6</accession>
<evidence type="ECO:0000313" key="1">
    <source>
        <dbReference type="EMBL" id="UOK72449.1"/>
    </source>
</evidence>
<sequence>MAQPNLRLDRLIAGLPARSSVTRGGGIALRLLCALALMLALALHRPPVASPAGPGIDLAQYTLPDGTVPDLCLTGVGADGTPLTAVHRPGCEACRLQAIAALPGPAEDQFVRAFYRRLVQALAPDARRGTPTPLYRLSSRGPPTPGLTALFAAGGRLPVL</sequence>
<dbReference type="RefSeq" id="WP_244450147.1">
    <property type="nucleotide sequence ID" value="NZ_CP083239.1"/>
</dbReference>
<dbReference type="KEGG" id="apol:K9D25_07035"/>
<gene>
    <name evidence="1" type="ORF">K9D25_07035</name>
</gene>
<protein>
    <submittedName>
        <fullName evidence="1">Uncharacterized protein</fullName>
    </submittedName>
</protein>
<evidence type="ECO:0000313" key="2">
    <source>
        <dbReference type="Proteomes" id="UP000831684"/>
    </source>
</evidence>
<name>A0A9E6ZVG6_9HYPH</name>